<evidence type="ECO:0000313" key="2">
    <source>
        <dbReference type="Proteomes" id="UP000198374"/>
    </source>
</evidence>
<dbReference type="Proteomes" id="UP000198374">
    <property type="component" value="Unassembled WGS sequence"/>
</dbReference>
<protein>
    <recommendedName>
        <fullName evidence="3">DNA-directed RNA polymerase beta subunit</fullName>
    </recommendedName>
</protein>
<sequence length="122" mass="14273">MIREVAKENWLYHDRGMMKWMGFFMSDHTVYMDQQKGKEAAERPLPQMASASIDRLLQQSWQKTTPLSLQVDRGDHYQTVEGIVIGYEQALVYLQGDSGLMTLRFAHIRHVTLKKAEKWWSA</sequence>
<accession>A0A1Z5IEG3</accession>
<evidence type="ECO:0000313" key="1">
    <source>
        <dbReference type="EMBL" id="GAX00086.1"/>
    </source>
</evidence>
<dbReference type="AlphaFoldDB" id="A0A1Z5IEG3"/>
<name>A0A1Z5IEG3_9LACO</name>
<dbReference type="RefSeq" id="WP_089109868.1">
    <property type="nucleotide sequence ID" value="NZ_BCMF01000011.1"/>
</dbReference>
<comment type="caution">
    <text evidence="1">The sequence shown here is derived from an EMBL/GenBank/DDBJ whole genome shotgun (WGS) entry which is preliminary data.</text>
</comment>
<gene>
    <name evidence="1" type="ORF">IWT30_02066</name>
</gene>
<dbReference type="EMBL" id="BCMF01000011">
    <property type="protein sequence ID" value="GAX00086.1"/>
    <property type="molecule type" value="Genomic_DNA"/>
</dbReference>
<proteinExistence type="predicted"/>
<dbReference type="OrthoDB" id="1644322at2"/>
<evidence type="ECO:0008006" key="3">
    <source>
        <dbReference type="Google" id="ProtNLM"/>
    </source>
</evidence>
<keyword evidence="2" id="KW-1185">Reference proteome</keyword>
<organism evidence="1 2">
    <name type="scientific">Secundilactobacillus mixtipabuli</name>
    <dbReference type="NCBI Taxonomy" id="1435342"/>
    <lineage>
        <taxon>Bacteria</taxon>
        <taxon>Bacillati</taxon>
        <taxon>Bacillota</taxon>
        <taxon>Bacilli</taxon>
        <taxon>Lactobacillales</taxon>
        <taxon>Lactobacillaceae</taxon>
        <taxon>Secundilactobacillus</taxon>
    </lineage>
</organism>
<reference evidence="1 2" key="1">
    <citation type="submission" date="2015-11" db="EMBL/GenBank/DDBJ databases">
        <title>Draft genome sequences of new species of the genus Lactobacillus isolated from orchardgrass silage.</title>
        <authorList>
            <person name="Tohno M."/>
            <person name="Tanizawa Y."/>
            <person name="Arita M."/>
        </authorList>
    </citation>
    <scope>NUCLEOTIDE SEQUENCE [LARGE SCALE GENOMIC DNA]</scope>
    <source>
        <strain evidence="1 2">IWT30</strain>
    </source>
</reference>